<keyword evidence="7" id="KW-1185">Reference proteome</keyword>
<proteinExistence type="predicted"/>
<evidence type="ECO:0000313" key="7">
    <source>
        <dbReference type="Proteomes" id="UP000518752"/>
    </source>
</evidence>
<dbReference type="PANTHER" id="PTHR10924">
    <property type="entry name" value="MAJOR FACILITATOR SUPERFAMILY PROTEIN-RELATED"/>
    <property type="match status" value="1"/>
</dbReference>
<feature type="transmembrane region" description="Helical" evidence="5">
    <location>
        <begin position="413"/>
        <end position="432"/>
    </location>
</feature>
<keyword evidence="4 5" id="KW-0472">Membrane</keyword>
<feature type="transmembrane region" description="Helical" evidence="5">
    <location>
        <begin position="296"/>
        <end position="312"/>
    </location>
</feature>
<dbReference type="SUPFAM" id="SSF103473">
    <property type="entry name" value="MFS general substrate transporter"/>
    <property type="match status" value="1"/>
</dbReference>
<organism evidence="6 7">
    <name type="scientific">Collybiopsis confluens</name>
    <dbReference type="NCBI Taxonomy" id="2823264"/>
    <lineage>
        <taxon>Eukaryota</taxon>
        <taxon>Fungi</taxon>
        <taxon>Dikarya</taxon>
        <taxon>Basidiomycota</taxon>
        <taxon>Agaricomycotina</taxon>
        <taxon>Agaricomycetes</taxon>
        <taxon>Agaricomycetidae</taxon>
        <taxon>Agaricales</taxon>
        <taxon>Marasmiineae</taxon>
        <taxon>Omphalotaceae</taxon>
        <taxon>Collybiopsis</taxon>
    </lineage>
</organism>
<dbReference type="AlphaFoldDB" id="A0A8H5MCI7"/>
<dbReference type="InterPro" id="IPR036259">
    <property type="entry name" value="MFS_trans_sf"/>
</dbReference>
<sequence length="495" mass="53488">MYAKVFIAGAAWGLEGKHIYVWNDLSQRWEMSSAPDLQHAPNESKQDIELVSPTDAPIPSNGEISYQLYRGRFVGLLGMVVLNIVAGLSWPYFGPIANNMVSDFGITLDQASWLGNIEACVYLPTALFIPYLYGRFGLRRCCDAAAVALILSSWIRYAGTVRLLSTNSSYALLMLGQCFGSIAQSIYQVLGPKYSENWFDLRGRTTATMIIAISNPVGSAIGQLLSPLVGGTRQAILVLGIISTAASPFVILIQSKPPSPPTYAASTPPGSFASLAREVVFGGHLNHQSMTRRQRFDFLIIAWLFGVLVAAFEPAGYSSDISGLMGACLLLTGLVAAIITAPLFDRVFTKHLAISAKILLPILGGTWLSLIWAVKPHNTGGLFAIMTILGVTSVTMLPVGLELASDLTRNAEGSSAILWFMGNLLNVMFVLVEDALRAGKDASPPLNMRRGLIFNGVFVIVSVVLVWTIEGEQVRKTIDEEKAIEAREAVRVSSA</sequence>
<dbReference type="PANTHER" id="PTHR10924:SF6">
    <property type="entry name" value="SOLUTE CARRIER FAMILY 49 MEMBER A3"/>
    <property type="match status" value="1"/>
</dbReference>
<feature type="transmembrane region" description="Helical" evidence="5">
    <location>
        <begin position="356"/>
        <end position="374"/>
    </location>
</feature>
<gene>
    <name evidence="6" type="ORF">D9757_004271</name>
</gene>
<name>A0A8H5MCI7_9AGAR</name>
<feature type="transmembrane region" description="Helical" evidence="5">
    <location>
        <begin position="452"/>
        <end position="469"/>
    </location>
</feature>
<dbReference type="GO" id="GO:0022857">
    <property type="term" value="F:transmembrane transporter activity"/>
    <property type="evidence" value="ECO:0007669"/>
    <property type="project" value="InterPro"/>
</dbReference>
<evidence type="ECO:0000256" key="4">
    <source>
        <dbReference type="ARBA" id="ARBA00023136"/>
    </source>
</evidence>
<comment type="caution">
    <text evidence="6">The sequence shown here is derived from an EMBL/GenBank/DDBJ whole genome shotgun (WGS) entry which is preliminary data.</text>
</comment>
<evidence type="ECO:0000256" key="2">
    <source>
        <dbReference type="ARBA" id="ARBA00022692"/>
    </source>
</evidence>
<dbReference type="InterPro" id="IPR011701">
    <property type="entry name" value="MFS"/>
</dbReference>
<protein>
    <recommendedName>
        <fullName evidence="8">MFS general substrate transporter</fullName>
    </recommendedName>
</protein>
<evidence type="ECO:0008006" key="8">
    <source>
        <dbReference type="Google" id="ProtNLM"/>
    </source>
</evidence>
<evidence type="ECO:0000313" key="6">
    <source>
        <dbReference type="EMBL" id="KAF5389450.1"/>
    </source>
</evidence>
<evidence type="ECO:0000256" key="3">
    <source>
        <dbReference type="ARBA" id="ARBA00022989"/>
    </source>
</evidence>
<dbReference type="Gene3D" id="1.20.1250.20">
    <property type="entry name" value="MFS general substrate transporter like domains"/>
    <property type="match status" value="2"/>
</dbReference>
<evidence type="ECO:0000256" key="1">
    <source>
        <dbReference type="ARBA" id="ARBA00004141"/>
    </source>
</evidence>
<feature type="transmembrane region" description="Helical" evidence="5">
    <location>
        <begin position="113"/>
        <end position="133"/>
    </location>
</feature>
<comment type="subcellular location">
    <subcellularLocation>
        <location evidence="1">Membrane</location>
        <topology evidence="1">Multi-pass membrane protein</topology>
    </subcellularLocation>
</comment>
<dbReference type="EMBL" id="JAACJN010000022">
    <property type="protein sequence ID" value="KAF5389450.1"/>
    <property type="molecule type" value="Genomic_DNA"/>
</dbReference>
<evidence type="ECO:0000256" key="5">
    <source>
        <dbReference type="SAM" id="Phobius"/>
    </source>
</evidence>
<feature type="transmembrane region" description="Helical" evidence="5">
    <location>
        <begin position="73"/>
        <end position="93"/>
    </location>
</feature>
<dbReference type="Pfam" id="PF07690">
    <property type="entry name" value="MFS_1"/>
    <property type="match status" value="1"/>
</dbReference>
<dbReference type="GO" id="GO:0016020">
    <property type="term" value="C:membrane"/>
    <property type="evidence" value="ECO:0007669"/>
    <property type="project" value="UniProtKB-SubCell"/>
</dbReference>
<accession>A0A8H5MCI7</accession>
<feature type="transmembrane region" description="Helical" evidence="5">
    <location>
        <begin position="380"/>
        <end position="401"/>
    </location>
</feature>
<dbReference type="InterPro" id="IPR049680">
    <property type="entry name" value="FLVCR1-2_SLC49-like"/>
</dbReference>
<dbReference type="Proteomes" id="UP000518752">
    <property type="component" value="Unassembled WGS sequence"/>
</dbReference>
<dbReference type="OrthoDB" id="422206at2759"/>
<reference evidence="6 7" key="1">
    <citation type="journal article" date="2020" name="ISME J.">
        <title>Uncovering the hidden diversity of litter-decomposition mechanisms in mushroom-forming fungi.</title>
        <authorList>
            <person name="Floudas D."/>
            <person name="Bentzer J."/>
            <person name="Ahren D."/>
            <person name="Johansson T."/>
            <person name="Persson P."/>
            <person name="Tunlid A."/>
        </authorList>
    </citation>
    <scope>NUCLEOTIDE SEQUENCE [LARGE SCALE GENOMIC DNA]</scope>
    <source>
        <strain evidence="6 7">CBS 406.79</strain>
    </source>
</reference>
<keyword evidence="2 5" id="KW-0812">Transmembrane</keyword>
<feature type="transmembrane region" description="Helical" evidence="5">
    <location>
        <begin position="324"/>
        <end position="344"/>
    </location>
</feature>
<keyword evidence="3 5" id="KW-1133">Transmembrane helix</keyword>